<dbReference type="PANTHER" id="PTHR47793">
    <property type="entry name" value="HISTONE DEACETYLASE COMPLEX SUBUNIT CTI6"/>
    <property type="match status" value="1"/>
</dbReference>
<gene>
    <name evidence="6" type="ORF">CANARDRAFT_183242</name>
</gene>
<feature type="compositionally biased region" description="Basic and acidic residues" evidence="4">
    <location>
        <begin position="164"/>
        <end position="178"/>
    </location>
</feature>
<evidence type="ECO:0000313" key="6">
    <source>
        <dbReference type="EMBL" id="ODV88233.1"/>
    </source>
</evidence>
<dbReference type="Proteomes" id="UP000094801">
    <property type="component" value="Unassembled WGS sequence"/>
</dbReference>
<proteinExistence type="predicted"/>
<dbReference type="InterPro" id="IPR011011">
    <property type="entry name" value="Znf_FYVE_PHD"/>
</dbReference>
<feature type="compositionally biased region" description="Polar residues" evidence="4">
    <location>
        <begin position="246"/>
        <end position="274"/>
    </location>
</feature>
<feature type="region of interest" description="Disordered" evidence="4">
    <location>
        <begin position="1"/>
        <end position="39"/>
    </location>
</feature>
<feature type="domain" description="Zinc finger PHD-type" evidence="5">
    <location>
        <begin position="43"/>
        <end position="102"/>
    </location>
</feature>
<organism evidence="6 7">
    <name type="scientific">[Candida] arabinofermentans NRRL YB-2248</name>
    <dbReference type="NCBI Taxonomy" id="983967"/>
    <lineage>
        <taxon>Eukaryota</taxon>
        <taxon>Fungi</taxon>
        <taxon>Dikarya</taxon>
        <taxon>Ascomycota</taxon>
        <taxon>Saccharomycotina</taxon>
        <taxon>Pichiomycetes</taxon>
        <taxon>Pichiales</taxon>
        <taxon>Pichiaceae</taxon>
        <taxon>Ogataea</taxon>
        <taxon>Ogataea/Candida clade</taxon>
    </lineage>
</organism>
<dbReference type="GO" id="GO:0033698">
    <property type="term" value="C:Rpd3L complex"/>
    <property type="evidence" value="ECO:0007669"/>
    <property type="project" value="TreeGrafter"/>
</dbReference>
<evidence type="ECO:0000259" key="5">
    <source>
        <dbReference type="SMART" id="SM00249"/>
    </source>
</evidence>
<dbReference type="SUPFAM" id="SSF57903">
    <property type="entry name" value="FYVE/PHD zinc finger"/>
    <property type="match status" value="1"/>
</dbReference>
<evidence type="ECO:0000256" key="3">
    <source>
        <dbReference type="ARBA" id="ARBA00022833"/>
    </source>
</evidence>
<dbReference type="GO" id="GO:0061188">
    <property type="term" value="P:negative regulation of rDNA heterochromatin formation"/>
    <property type="evidence" value="ECO:0007669"/>
    <property type="project" value="TreeGrafter"/>
</dbReference>
<sequence length="396" mass="44735">MSSRRSRRSQAQQQNQPHDFEEEYSEPHGSFEEDEASLEEVTRCTCNNDELIIPPNAGSEFDDIDTGFFIQCETCSVWQHGYCVGIRDEENAPEKYWCEQCKPELHDLFVDKYGFTRSRYNPHVEATRRNKRKRPTAVSKDTTHTFATPSSTAGAHSASPSTPAREDLKRERLLEEHERRKRTRGTLNSRDAEYELMLKKALEESAKESGVQPEELVVSSSNESAARETRSARSKKPSIKEENSGESDSNTTATSVGTQTQKSPPTSATSSTFDRSIATVPKLDKSKARKKSKDNLNESKPFTANIPSSRISMNEMRRRVFSIMEFISNVQMELSNDEDFKSQLLASTEQAEDGNDDSLDPDAIQLQKTLLACYNGSVLKLDSLTSRLNEWDNKFG</sequence>
<keyword evidence="2" id="KW-0863">Zinc-finger</keyword>
<dbReference type="AlphaFoldDB" id="A0A1E4T935"/>
<dbReference type="Gene3D" id="3.30.40.10">
    <property type="entry name" value="Zinc/RING finger domain, C3HC4 (zinc finger)"/>
    <property type="match status" value="1"/>
</dbReference>
<feature type="compositionally biased region" description="Polar residues" evidence="4">
    <location>
        <begin position="144"/>
        <end position="162"/>
    </location>
</feature>
<reference evidence="7" key="1">
    <citation type="submission" date="2016-04" db="EMBL/GenBank/DDBJ databases">
        <title>Comparative genomics of biotechnologically important yeasts.</title>
        <authorList>
            <consortium name="DOE Joint Genome Institute"/>
            <person name="Riley R."/>
            <person name="Haridas S."/>
            <person name="Wolfe K.H."/>
            <person name="Lopes M.R."/>
            <person name="Hittinger C.T."/>
            <person name="Goker M."/>
            <person name="Salamov A."/>
            <person name="Wisecaver J."/>
            <person name="Long T.M."/>
            <person name="Aerts A.L."/>
            <person name="Barry K."/>
            <person name="Choi C."/>
            <person name="Clum A."/>
            <person name="Coughlan A.Y."/>
            <person name="Deshpande S."/>
            <person name="Douglass A.P."/>
            <person name="Hanson S.J."/>
            <person name="Klenk H.-P."/>
            <person name="Labutti K."/>
            <person name="Lapidus A."/>
            <person name="Lindquist E."/>
            <person name="Lipzen A."/>
            <person name="Meier-Kolthoff J.P."/>
            <person name="Ohm R.A."/>
            <person name="Otillar R.P."/>
            <person name="Pangilinan J."/>
            <person name="Peng Y."/>
            <person name="Rokas A."/>
            <person name="Rosa C.A."/>
            <person name="Scheuner C."/>
            <person name="Sibirny A.A."/>
            <person name="Slot J.C."/>
            <person name="Stielow J.B."/>
            <person name="Sun H."/>
            <person name="Kurtzman C.P."/>
            <person name="Blackwell M."/>
            <person name="Grigoriev I.V."/>
            <person name="Jeffries T.W."/>
        </authorList>
    </citation>
    <scope>NUCLEOTIDE SEQUENCE [LARGE SCALE GENOMIC DNA]</scope>
    <source>
        <strain evidence="7">NRRL YB-2248</strain>
    </source>
</reference>
<keyword evidence="7" id="KW-1185">Reference proteome</keyword>
<dbReference type="PANTHER" id="PTHR47793:SF1">
    <property type="entry name" value="HISTONE DEACETYLASE COMPLEX SUBUNIT CTI6"/>
    <property type="match status" value="1"/>
</dbReference>
<accession>A0A1E4T935</accession>
<feature type="region of interest" description="Disordered" evidence="4">
    <location>
        <begin position="123"/>
        <end position="188"/>
    </location>
</feature>
<dbReference type="InterPro" id="IPR053051">
    <property type="entry name" value="HDAC_complex_subunit"/>
</dbReference>
<feature type="compositionally biased region" description="Polar residues" evidence="4">
    <location>
        <begin position="298"/>
        <end position="307"/>
    </location>
</feature>
<evidence type="ECO:0000256" key="4">
    <source>
        <dbReference type="SAM" id="MobiDB-lite"/>
    </source>
</evidence>
<dbReference type="STRING" id="983967.A0A1E4T935"/>
<dbReference type="InterPro" id="IPR019786">
    <property type="entry name" value="Zinc_finger_PHD-type_CS"/>
</dbReference>
<dbReference type="InterPro" id="IPR001965">
    <property type="entry name" value="Znf_PHD"/>
</dbReference>
<name>A0A1E4T935_9ASCO</name>
<dbReference type="OrthoDB" id="418595at2759"/>
<dbReference type="CDD" id="cd15550">
    <property type="entry name" value="PHD_MLL5"/>
    <property type="match status" value="1"/>
</dbReference>
<dbReference type="SMART" id="SM00249">
    <property type="entry name" value="PHD"/>
    <property type="match status" value="1"/>
</dbReference>
<keyword evidence="3" id="KW-0862">Zinc</keyword>
<dbReference type="GO" id="GO:0008270">
    <property type="term" value="F:zinc ion binding"/>
    <property type="evidence" value="ECO:0007669"/>
    <property type="project" value="UniProtKB-KW"/>
</dbReference>
<protein>
    <recommendedName>
        <fullName evidence="5">Zinc finger PHD-type domain-containing protein</fullName>
    </recommendedName>
</protein>
<evidence type="ECO:0000256" key="2">
    <source>
        <dbReference type="ARBA" id="ARBA00022771"/>
    </source>
</evidence>
<evidence type="ECO:0000313" key="7">
    <source>
        <dbReference type="Proteomes" id="UP000094801"/>
    </source>
</evidence>
<dbReference type="GO" id="GO:0070210">
    <property type="term" value="C:Rpd3L-Expanded complex"/>
    <property type="evidence" value="ECO:0007669"/>
    <property type="project" value="TreeGrafter"/>
</dbReference>
<evidence type="ECO:0000256" key="1">
    <source>
        <dbReference type="ARBA" id="ARBA00022723"/>
    </source>
</evidence>
<dbReference type="GO" id="GO:0061186">
    <property type="term" value="P:negative regulation of silent mating-type cassette heterochromatin formation"/>
    <property type="evidence" value="ECO:0007669"/>
    <property type="project" value="TreeGrafter"/>
</dbReference>
<dbReference type="EMBL" id="KV453847">
    <property type="protein sequence ID" value="ODV88233.1"/>
    <property type="molecule type" value="Genomic_DNA"/>
</dbReference>
<dbReference type="InterPro" id="IPR013083">
    <property type="entry name" value="Znf_RING/FYVE/PHD"/>
</dbReference>
<feature type="non-terminal residue" evidence="6">
    <location>
        <position position="396"/>
    </location>
</feature>
<dbReference type="Pfam" id="PF20826">
    <property type="entry name" value="PHD_5"/>
    <property type="match status" value="1"/>
</dbReference>
<keyword evidence="1" id="KW-0479">Metal-binding</keyword>
<feature type="region of interest" description="Disordered" evidence="4">
    <location>
        <begin position="204"/>
        <end position="307"/>
    </location>
</feature>
<dbReference type="PROSITE" id="PS01359">
    <property type="entry name" value="ZF_PHD_1"/>
    <property type="match status" value="1"/>
</dbReference>